<dbReference type="PANTHER" id="PTHR24096:SF422">
    <property type="entry name" value="BCDNA.GH02901"/>
    <property type="match status" value="1"/>
</dbReference>
<evidence type="ECO:0000313" key="3">
    <source>
        <dbReference type="EMBL" id="KDQ63365.1"/>
    </source>
</evidence>
<evidence type="ECO:0008006" key="5">
    <source>
        <dbReference type="Google" id="ProtNLM"/>
    </source>
</evidence>
<dbReference type="PROSITE" id="PS00455">
    <property type="entry name" value="AMP_BINDING"/>
    <property type="match status" value="1"/>
</dbReference>
<name>A0A067QB44_9AGAM</name>
<dbReference type="InterPro" id="IPR045851">
    <property type="entry name" value="AMP-bd_C_sf"/>
</dbReference>
<dbReference type="InterPro" id="IPR000873">
    <property type="entry name" value="AMP-dep_synth/lig_dom"/>
</dbReference>
<evidence type="ECO:0000313" key="4">
    <source>
        <dbReference type="Proteomes" id="UP000027265"/>
    </source>
</evidence>
<protein>
    <recommendedName>
        <fullName evidence="5">Phenylacetyl-CoA ligase</fullName>
    </recommendedName>
</protein>
<dbReference type="Gene3D" id="3.40.50.980">
    <property type="match status" value="2"/>
</dbReference>
<dbReference type="SUPFAM" id="SSF56801">
    <property type="entry name" value="Acetyl-CoA synthetase-like"/>
    <property type="match status" value="1"/>
</dbReference>
<evidence type="ECO:0000259" key="2">
    <source>
        <dbReference type="Pfam" id="PF13193"/>
    </source>
</evidence>
<sequence length="576" mass="63111">MVEIRGVGGPLPRIPDDLTLAQFMLDSHTPIKPVRKEGIPWLIDDETGRRVGFEELRMRTFGLANALKLKYNIGEDDVVCIYSSNHVDYPVAIWATHRLGAIVSGANPSYTAPELAYQLELTKSSVILVHPGSLPTALKAASLAKIPTNRIILFDPLPQSGLPTLDQLINEGLSNEASFVERRLKPGEGKKKLAFLSFSSGTTGKPKAVAIPHYSPIANVIQMAVQQKVNEDDKPWDGRRFRPGDVSSGVLPFYHIYGLVVNLHLMLLSGLTVVVTAKFNFEEFLKSIQRYKITHVWAVPPHVVLLCKHPSVKNYDLSSVRYLMAGAAPLSAELTTQLTKVLRNSDLGQGYGMTETCTVVTMYPTAQKIGTLGSAGQLIPGCVARVVKEDGSIAKIGEIGELVVRSPSNALGYFLNEEATRETFVDGWVRTGDEVYFNENAELFVVDRLKELLKVRGFQVAPAELEGHLMDHPDIADCCVIGIPDEFSGDLPLAFVVLDNKAAQRVAKDPTEADKIKASIIKYVADHKIKYKQLAGGVEFIGSIPRNPSGKLLRRLLRDQAKESRASEGGKAKAKL</sequence>
<dbReference type="STRING" id="933084.A0A067QB44"/>
<keyword evidence="4" id="KW-1185">Reference proteome</keyword>
<dbReference type="Gene3D" id="3.30.300.30">
    <property type="match status" value="1"/>
</dbReference>
<feature type="domain" description="AMP-dependent synthetase/ligase" evidence="1">
    <location>
        <begin position="40"/>
        <end position="414"/>
    </location>
</feature>
<accession>A0A067QB44</accession>
<proteinExistence type="predicted"/>
<dbReference type="InterPro" id="IPR020845">
    <property type="entry name" value="AMP-binding_CS"/>
</dbReference>
<feature type="domain" description="AMP-binding enzyme C-terminal" evidence="2">
    <location>
        <begin position="464"/>
        <end position="551"/>
    </location>
</feature>
<dbReference type="GO" id="GO:0016405">
    <property type="term" value="F:CoA-ligase activity"/>
    <property type="evidence" value="ECO:0007669"/>
    <property type="project" value="TreeGrafter"/>
</dbReference>
<dbReference type="InterPro" id="IPR025110">
    <property type="entry name" value="AMP-bd_C"/>
</dbReference>
<dbReference type="PANTHER" id="PTHR24096">
    <property type="entry name" value="LONG-CHAIN-FATTY-ACID--COA LIGASE"/>
    <property type="match status" value="1"/>
</dbReference>
<reference evidence="4" key="1">
    <citation type="journal article" date="2014" name="Proc. Natl. Acad. Sci. U.S.A.">
        <title>Extensive sampling of basidiomycete genomes demonstrates inadequacy of the white-rot/brown-rot paradigm for wood decay fungi.</title>
        <authorList>
            <person name="Riley R."/>
            <person name="Salamov A.A."/>
            <person name="Brown D.W."/>
            <person name="Nagy L.G."/>
            <person name="Floudas D."/>
            <person name="Held B.W."/>
            <person name="Levasseur A."/>
            <person name="Lombard V."/>
            <person name="Morin E."/>
            <person name="Otillar R."/>
            <person name="Lindquist E.A."/>
            <person name="Sun H."/>
            <person name="LaButti K.M."/>
            <person name="Schmutz J."/>
            <person name="Jabbour D."/>
            <person name="Luo H."/>
            <person name="Baker S.E."/>
            <person name="Pisabarro A.G."/>
            <person name="Walton J.D."/>
            <person name="Blanchette R.A."/>
            <person name="Henrissat B."/>
            <person name="Martin F."/>
            <person name="Cullen D."/>
            <person name="Hibbett D.S."/>
            <person name="Grigoriev I.V."/>
        </authorList>
    </citation>
    <scope>NUCLEOTIDE SEQUENCE [LARGE SCALE GENOMIC DNA]</scope>
    <source>
        <strain evidence="4">MUCL 33604</strain>
    </source>
</reference>
<dbReference type="HOGENOM" id="CLU_000022_59_2_1"/>
<dbReference type="CDD" id="cd05911">
    <property type="entry name" value="Firefly_Luc_like"/>
    <property type="match status" value="1"/>
</dbReference>
<dbReference type="Pfam" id="PF00501">
    <property type="entry name" value="AMP-binding"/>
    <property type="match status" value="1"/>
</dbReference>
<dbReference type="EMBL" id="KL197710">
    <property type="protein sequence ID" value="KDQ63365.1"/>
    <property type="molecule type" value="Genomic_DNA"/>
</dbReference>
<gene>
    <name evidence="3" type="ORF">JAAARDRAFT_147605</name>
</gene>
<dbReference type="Gene3D" id="2.30.38.10">
    <property type="entry name" value="Luciferase, Domain 3"/>
    <property type="match status" value="1"/>
</dbReference>
<organism evidence="3 4">
    <name type="scientific">Jaapia argillacea MUCL 33604</name>
    <dbReference type="NCBI Taxonomy" id="933084"/>
    <lineage>
        <taxon>Eukaryota</taxon>
        <taxon>Fungi</taxon>
        <taxon>Dikarya</taxon>
        <taxon>Basidiomycota</taxon>
        <taxon>Agaricomycotina</taxon>
        <taxon>Agaricomycetes</taxon>
        <taxon>Agaricomycetidae</taxon>
        <taxon>Jaapiales</taxon>
        <taxon>Jaapiaceae</taxon>
        <taxon>Jaapia</taxon>
    </lineage>
</organism>
<dbReference type="Pfam" id="PF13193">
    <property type="entry name" value="AMP-binding_C"/>
    <property type="match status" value="1"/>
</dbReference>
<evidence type="ECO:0000259" key="1">
    <source>
        <dbReference type="Pfam" id="PF00501"/>
    </source>
</evidence>
<dbReference type="InParanoid" id="A0A067QB44"/>
<dbReference type="Proteomes" id="UP000027265">
    <property type="component" value="Unassembled WGS sequence"/>
</dbReference>
<dbReference type="OrthoDB" id="6509636at2759"/>
<dbReference type="AlphaFoldDB" id="A0A067QB44"/>